<evidence type="ECO:0000313" key="4">
    <source>
        <dbReference type="Proteomes" id="UP000465812"/>
    </source>
</evidence>
<protein>
    <submittedName>
        <fullName evidence="2">Uncharacterized protein</fullName>
    </submittedName>
</protein>
<sequence>MSEPQQVRKVSRRELLDIRERSWRPRADAASLAAETLDEIPVARREQALAALGWVCEQVGPGPECERYLRRWPAVHVLATAGVAAEHYEKGTFWPKLIDVINISPDPGFQRVWGEAFLDNLQTLKMPTFDSDEDAGSRYVGRILLHSGMPTYCLDDFFRILSWKRSRTPGLTPEDFVSWAAAKAASSGFSSLDMPVQRFLRYADEFAVDVVDRSFDLLDAVSAGASAEDVLLPERFWAVARKLHVQNKIDLVADRGSVDGQSVVLRPRLVLDPYGQGLLLRLPPVGDAPDGRAVWVVTLDDEIQRVATESLWPGSTEPAPQTDVAVSRPVRAASVALADREHLQFPMFVVDDNDPLLVFGDDCEVIAAGLPLPAEKVWMLFPGDPDSLRVSGSINVVAECALPPRWSGYCLLQVDLSEATAISVGNSRRTVRLFQAARIETAAPVQGVRTTSGLPVLAALPRVVLPDNMLNADWDITVQDSAGAVISRERITGSGDVETIWKGVPRPLVGTFSIRVRGPWGRGATRSFTLVEGLSLSFTPAWRRFVAIGLQPCVVKVRASDGIRLPRDQIEFSERDREQRLRISTPSESRTLIVSPPHMTVAYQASDSAISPSVRPLPMYREDVRDCPGELILDVGAAAEPLLHVMVNNRIVQTVASKGGRAGVYRFNLAEIVDTLRGQAQVALTLSPDGELVIATVRPRSLFSSIYLEGGELRLVDCVDVDGLTAYVFPTRAPWRDPTSIPVIDGRAALPDSLVDAGPLRVVARIDDPWVPLPAPEWPQAGTSTLIEADGWVDQGDPEEIAVSAFLAGQAELPEGIEDFARLWTARSLLSGLWLGPRNSLVAKEIDARIYASPAPALLALSGSEIPANAVPALMIRSGLAWANLADAHESSAPPWTLRGALPAALLSAADSQWSEEEIEAAIGICGDAVGGILDGHDPYPTAGRLDESAELLDREPAVREQLIRAAGLVPQGLLSADSRVLAAMEFVGQRRDTRIEWLMKHARSVLNEAERLVRIIGDPATQTVFDARCHHSATGGWRVVPAISMALALAARHASRGHEAALSWVIREKRPWEALAEVAPQLVTIDMIIAELVVGRRVDEEVGISQ</sequence>
<evidence type="ECO:0000313" key="3">
    <source>
        <dbReference type="Proteomes" id="UP000192760"/>
    </source>
</evidence>
<dbReference type="EMBL" id="MVHW01000005">
    <property type="protein sequence ID" value="ORB07513.1"/>
    <property type="molecule type" value="Genomic_DNA"/>
</dbReference>
<dbReference type="Proteomes" id="UP000192760">
    <property type="component" value="Unassembled WGS sequence"/>
</dbReference>
<evidence type="ECO:0000313" key="1">
    <source>
        <dbReference type="EMBL" id="BBY36830.1"/>
    </source>
</evidence>
<reference evidence="1" key="3">
    <citation type="submission" date="2020-02" db="EMBL/GenBank/DDBJ databases">
        <authorList>
            <person name="Matsumoto Y."/>
            <person name="Motooka D."/>
            <person name="Nakamura S."/>
        </authorList>
    </citation>
    <scope>NUCLEOTIDE SEQUENCE</scope>
    <source>
        <strain evidence="1">JCM 18113</strain>
    </source>
</reference>
<accession>A0A1X0G0E2</accession>
<dbReference type="STRING" id="560555.BST30_06065"/>
<organism evidence="2 3">
    <name type="scientific">Mycobacterium mantenii</name>
    <dbReference type="NCBI Taxonomy" id="560555"/>
    <lineage>
        <taxon>Bacteria</taxon>
        <taxon>Bacillati</taxon>
        <taxon>Actinomycetota</taxon>
        <taxon>Actinomycetes</taxon>
        <taxon>Mycobacteriales</taxon>
        <taxon>Mycobacteriaceae</taxon>
        <taxon>Mycobacterium</taxon>
        <taxon>Mycobacterium avium complex (MAC)</taxon>
    </lineage>
</organism>
<dbReference type="Proteomes" id="UP000465812">
    <property type="component" value="Chromosome"/>
</dbReference>
<gene>
    <name evidence="2" type="ORF">BST30_06065</name>
    <name evidence="1" type="ORF">MMAN_09640</name>
</gene>
<dbReference type="AlphaFoldDB" id="A0A1X0G0E2"/>
<name>A0A1X0G0E2_MYCNT</name>
<dbReference type="EMBL" id="AP022590">
    <property type="protein sequence ID" value="BBY36830.1"/>
    <property type="molecule type" value="Genomic_DNA"/>
</dbReference>
<evidence type="ECO:0000313" key="2">
    <source>
        <dbReference type="EMBL" id="ORB07513.1"/>
    </source>
</evidence>
<reference evidence="2 3" key="1">
    <citation type="submission" date="2017-02" db="EMBL/GenBank/DDBJ databases">
        <title>The new phylogeny of genus Mycobacterium.</title>
        <authorList>
            <person name="Tortoli E."/>
            <person name="Trovato A."/>
            <person name="Cirillo D.M."/>
        </authorList>
    </citation>
    <scope>NUCLEOTIDE SEQUENCE [LARGE SCALE GENOMIC DNA]</scope>
    <source>
        <strain evidence="2 3">DSM 45255</strain>
    </source>
</reference>
<reference evidence="1 4" key="2">
    <citation type="journal article" date="2019" name="Emerg. Microbes Infect.">
        <title>Comprehensive subspecies identification of 175 nontuberculous mycobacteria species based on 7547 genomic profiles.</title>
        <authorList>
            <person name="Matsumoto Y."/>
            <person name="Kinjo T."/>
            <person name="Motooka D."/>
            <person name="Nabeya D."/>
            <person name="Jung N."/>
            <person name="Uechi K."/>
            <person name="Horii T."/>
            <person name="Iida T."/>
            <person name="Fujita J."/>
            <person name="Nakamura S."/>
        </authorList>
    </citation>
    <scope>NUCLEOTIDE SEQUENCE [LARGE SCALE GENOMIC DNA]</scope>
    <source>
        <strain evidence="1 4">JCM 18113</strain>
    </source>
</reference>
<keyword evidence="4" id="KW-1185">Reference proteome</keyword>
<proteinExistence type="predicted"/>
<dbReference type="RefSeq" id="WP_083094004.1">
    <property type="nucleotide sequence ID" value="NZ_AP022590.1"/>
</dbReference>